<sequence>MAFGLISILGVVFNCHFWETGNILFEKTGIPAGLIHSSKRWYVRFGIDVWIESQSQGGVKLEKQVFSHHFDPQNKEVLIQFPVGAFGDTLAWMPYANRFAKKHGAHVTCALSGLISPLFEKAYPHIRFLRTRRSLTKGSATHSTGPIV</sequence>
<protein>
    <submittedName>
        <fullName evidence="1">Uncharacterized protein</fullName>
    </submittedName>
</protein>
<reference evidence="2" key="1">
    <citation type="journal article" date="2019" name="Int. J. Syst. Evol. Microbiol.">
        <title>The Global Catalogue of Microorganisms (GCM) 10K type strain sequencing project: providing services to taxonomists for standard genome sequencing and annotation.</title>
        <authorList>
            <consortium name="The Broad Institute Genomics Platform"/>
            <consortium name="The Broad Institute Genome Sequencing Center for Infectious Disease"/>
            <person name="Wu L."/>
            <person name="Ma J."/>
        </authorList>
    </citation>
    <scope>NUCLEOTIDE SEQUENCE [LARGE SCALE GENOMIC DNA]</scope>
    <source>
        <strain evidence="2">NBRC 3267</strain>
    </source>
</reference>
<keyword evidence="2" id="KW-1185">Reference proteome</keyword>
<dbReference type="EMBL" id="BSNU01000006">
    <property type="protein sequence ID" value="GLQ63964.1"/>
    <property type="molecule type" value="Genomic_DNA"/>
</dbReference>
<proteinExistence type="predicted"/>
<gene>
    <name evidence="1" type="ORF">GCM10007867_28100</name>
</gene>
<name>A0AAV5NIG7_9PROT</name>
<dbReference type="AlphaFoldDB" id="A0AAV5NIG7"/>
<evidence type="ECO:0000313" key="2">
    <source>
        <dbReference type="Proteomes" id="UP001156614"/>
    </source>
</evidence>
<accession>A0AAV5NIG7</accession>
<evidence type="ECO:0000313" key="1">
    <source>
        <dbReference type="EMBL" id="GLQ63964.1"/>
    </source>
</evidence>
<comment type="caution">
    <text evidence="1">The sequence shown here is derived from an EMBL/GenBank/DDBJ whole genome shotgun (WGS) entry which is preliminary data.</text>
</comment>
<dbReference type="Proteomes" id="UP001156614">
    <property type="component" value="Unassembled WGS sequence"/>
</dbReference>
<organism evidence="1 2">
    <name type="scientific">Gluconobacter cerinus</name>
    <dbReference type="NCBI Taxonomy" id="38307"/>
    <lineage>
        <taxon>Bacteria</taxon>
        <taxon>Pseudomonadati</taxon>
        <taxon>Pseudomonadota</taxon>
        <taxon>Alphaproteobacteria</taxon>
        <taxon>Acetobacterales</taxon>
        <taxon>Acetobacteraceae</taxon>
        <taxon>Gluconobacter</taxon>
    </lineage>
</organism>